<reference evidence="2 3" key="1">
    <citation type="submission" date="2020-09" db="EMBL/GenBank/DDBJ databases">
        <title>Methylomonas albis sp. nov. and Methylomonas fluvii sp. nov.: Two cold-adapted methanotrophs from the River Elbe and an amended description of Methylovulum psychrotolerans strain Eb1.</title>
        <authorList>
            <person name="Bussmann I.K."/>
            <person name="Klings K.-W."/>
            <person name="Warnstedt J."/>
            <person name="Hoppert M."/>
            <person name="Saborowski A."/>
            <person name="Horn F."/>
            <person name="Liebner S."/>
        </authorList>
    </citation>
    <scope>NUCLEOTIDE SEQUENCE [LARGE SCALE GENOMIC DNA]</scope>
    <source>
        <strain evidence="2 3">EbA</strain>
    </source>
</reference>
<protein>
    <recommendedName>
        <fullName evidence="4">Calcineurin-like phosphoesterase domain-containing protein</fullName>
    </recommendedName>
</protein>
<dbReference type="EMBL" id="JACXSS010000001">
    <property type="protein sequence ID" value="MBD9356279.1"/>
    <property type="molecule type" value="Genomic_DNA"/>
</dbReference>
<evidence type="ECO:0000256" key="1">
    <source>
        <dbReference type="SAM" id="SignalP"/>
    </source>
</evidence>
<feature type="signal peptide" evidence="1">
    <location>
        <begin position="1"/>
        <end position="30"/>
    </location>
</feature>
<gene>
    <name evidence="2" type="ORF">IE877_10315</name>
</gene>
<dbReference type="RefSeq" id="WP_192374648.1">
    <property type="nucleotide sequence ID" value="NZ_CAJHIV010000001.1"/>
</dbReference>
<dbReference type="InterPro" id="IPR029052">
    <property type="entry name" value="Metallo-depent_PP-like"/>
</dbReference>
<keyword evidence="1" id="KW-0732">Signal</keyword>
<comment type="caution">
    <text evidence="2">The sequence shown here is derived from an EMBL/GenBank/DDBJ whole genome shotgun (WGS) entry which is preliminary data.</text>
</comment>
<dbReference type="Gene3D" id="3.60.21.10">
    <property type="match status" value="1"/>
</dbReference>
<proteinExistence type="predicted"/>
<evidence type="ECO:0000313" key="3">
    <source>
        <dbReference type="Proteomes" id="UP000652176"/>
    </source>
</evidence>
<accession>A0ABR9CZH5</accession>
<dbReference type="SUPFAM" id="SSF56300">
    <property type="entry name" value="Metallo-dependent phosphatases"/>
    <property type="match status" value="1"/>
</dbReference>
<organism evidence="2 3">
    <name type="scientific">Methylomonas albis</name>
    <dbReference type="NCBI Taxonomy" id="1854563"/>
    <lineage>
        <taxon>Bacteria</taxon>
        <taxon>Pseudomonadati</taxon>
        <taxon>Pseudomonadota</taxon>
        <taxon>Gammaproteobacteria</taxon>
        <taxon>Methylococcales</taxon>
        <taxon>Methylococcaceae</taxon>
        <taxon>Methylomonas</taxon>
    </lineage>
</organism>
<evidence type="ECO:0008006" key="4">
    <source>
        <dbReference type="Google" id="ProtNLM"/>
    </source>
</evidence>
<evidence type="ECO:0000313" key="2">
    <source>
        <dbReference type="EMBL" id="MBD9356279.1"/>
    </source>
</evidence>
<feature type="chain" id="PRO_5047013581" description="Calcineurin-like phosphoesterase domain-containing protein" evidence="1">
    <location>
        <begin position="31"/>
        <end position="376"/>
    </location>
</feature>
<keyword evidence="3" id="KW-1185">Reference proteome</keyword>
<sequence length="376" mass="41179">MKTPFLRVKNVVSVSALCAASLIYATSGYADDQRHDDENSDRPITVAVTGDWPYNKLLLDNAHLLVDSVNADTAVSRLIHVGDIHAGSMPCTSADILPPIPQSNPGYNQKIYYQFQQFAKPVIYTPGDNEWTDCQKTKQFKSGAPLNELASVRSQFFAKPGLTLGKETEVLSQSRHFDPTYPTDAQFVENVMWKQGKVVFATLNVPGSNNDTLPWAGTFANQTAQDKEVSERTGADLRWLEAAFKKAKKEHARAVVIGIQADMWDPAAITATSNELSNYTPIVQKLADLVEDFGGPVLLLNGDSHVYGADQPLTNSSSATGSIHHTQAVPNLTRITVQGSTTAPAEWLRLTIDPRKLQPFSWENVAYCADPAISCE</sequence>
<dbReference type="Proteomes" id="UP000652176">
    <property type="component" value="Unassembled WGS sequence"/>
</dbReference>
<name>A0ABR9CZH5_9GAMM</name>